<feature type="compositionally biased region" description="Basic and acidic residues" evidence="6">
    <location>
        <begin position="431"/>
        <end position="444"/>
    </location>
</feature>
<proteinExistence type="inferred from homology"/>
<dbReference type="STRING" id="1296120.A0A1B9GHM5"/>
<dbReference type="InterPro" id="IPR029058">
    <property type="entry name" value="AB_hydrolase_fold"/>
</dbReference>
<dbReference type="SUPFAM" id="SSF53474">
    <property type="entry name" value="alpha/beta-Hydrolases"/>
    <property type="match status" value="1"/>
</dbReference>
<organism evidence="9 10">
    <name type="scientific">Kwoniella heveanensis BCC8398</name>
    <dbReference type="NCBI Taxonomy" id="1296120"/>
    <lineage>
        <taxon>Eukaryota</taxon>
        <taxon>Fungi</taxon>
        <taxon>Dikarya</taxon>
        <taxon>Basidiomycota</taxon>
        <taxon>Agaricomycotina</taxon>
        <taxon>Tremellomycetes</taxon>
        <taxon>Tremellales</taxon>
        <taxon>Cryptococcaceae</taxon>
        <taxon>Kwoniella</taxon>
    </lineage>
</organism>
<dbReference type="Gene3D" id="3.40.50.1820">
    <property type="entry name" value="alpha/beta hydrolase"/>
    <property type="match status" value="1"/>
</dbReference>
<dbReference type="PANTHER" id="PTHR42776">
    <property type="entry name" value="SERINE PEPTIDASE S9 FAMILY MEMBER"/>
    <property type="match status" value="1"/>
</dbReference>
<evidence type="ECO:0000256" key="3">
    <source>
        <dbReference type="ARBA" id="ARBA00022729"/>
    </source>
</evidence>
<evidence type="ECO:0000256" key="4">
    <source>
        <dbReference type="ARBA" id="ARBA00022801"/>
    </source>
</evidence>
<evidence type="ECO:0000256" key="5">
    <source>
        <dbReference type="ARBA" id="ARBA00032829"/>
    </source>
</evidence>
<evidence type="ECO:0000313" key="9">
    <source>
        <dbReference type="EMBL" id="OCF30550.1"/>
    </source>
</evidence>
<dbReference type="FunFam" id="3.40.50.1820:FF:000028">
    <property type="entry name" value="S9 family peptidase"/>
    <property type="match status" value="1"/>
</dbReference>
<feature type="domain" description="Peptidase S9 prolyl oligopeptidase catalytic" evidence="8">
    <location>
        <begin position="517"/>
        <end position="728"/>
    </location>
</feature>
<dbReference type="Proteomes" id="UP000092666">
    <property type="component" value="Unassembled WGS sequence"/>
</dbReference>
<protein>
    <recommendedName>
        <fullName evidence="5">Dipeptidyl-peptidase V</fullName>
    </recommendedName>
</protein>
<feature type="chain" id="PRO_5008627076" description="Dipeptidyl-peptidase V" evidence="7">
    <location>
        <begin position="20"/>
        <end position="754"/>
    </location>
</feature>
<dbReference type="AlphaFoldDB" id="A0A1B9GHM5"/>
<evidence type="ECO:0000259" key="8">
    <source>
        <dbReference type="Pfam" id="PF00326"/>
    </source>
</evidence>
<evidence type="ECO:0000256" key="2">
    <source>
        <dbReference type="ARBA" id="ARBA00022670"/>
    </source>
</evidence>
<evidence type="ECO:0000313" key="10">
    <source>
        <dbReference type="Proteomes" id="UP000092666"/>
    </source>
</evidence>
<keyword evidence="2" id="KW-0645">Protease</keyword>
<reference evidence="10" key="2">
    <citation type="submission" date="2013-12" db="EMBL/GenBank/DDBJ databases">
        <title>Evolution of pathogenesis and genome organization in the Tremellales.</title>
        <authorList>
            <person name="Cuomo C."/>
            <person name="Litvintseva A."/>
            <person name="Heitman J."/>
            <person name="Chen Y."/>
            <person name="Sun S."/>
            <person name="Springer D."/>
            <person name="Dromer F."/>
            <person name="Young S."/>
            <person name="Zeng Q."/>
            <person name="Chapman S."/>
            <person name="Gujja S."/>
            <person name="Saif S."/>
            <person name="Birren B."/>
        </authorList>
    </citation>
    <scope>NUCLEOTIDE SEQUENCE [LARGE SCALE GENOMIC DNA]</scope>
    <source>
        <strain evidence="10">BCC8398</strain>
    </source>
</reference>
<dbReference type="EMBL" id="KV700147">
    <property type="protein sequence ID" value="OCF30550.1"/>
    <property type="molecule type" value="Genomic_DNA"/>
</dbReference>
<dbReference type="PANTHER" id="PTHR42776:SF13">
    <property type="entry name" value="DIPEPTIDYL-PEPTIDASE 5"/>
    <property type="match status" value="1"/>
</dbReference>
<dbReference type="InterPro" id="IPR001375">
    <property type="entry name" value="Peptidase_S9_cat"/>
</dbReference>
<dbReference type="SUPFAM" id="SSF82171">
    <property type="entry name" value="DPP6 N-terminal domain-like"/>
    <property type="match status" value="1"/>
</dbReference>
<keyword evidence="3 7" id="KW-0732">Signal</keyword>
<reference evidence="9 10" key="1">
    <citation type="submission" date="2013-07" db="EMBL/GenBank/DDBJ databases">
        <title>The Genome Sequence of Cryptococcus heveanensis BCC8398.</title>
        <authorList>
            <consortium name="The Broad Institute Genome Sequencing Platform"/>
            <person name="Cuomo C."/>
            <person name="Litvintseva A."/>
            <person name="Chen Y."/>
            <person name="Heitman J."/>
            <person name="Sun S."/>
            <person name="Springer D."/>
            <person name="Dromer F."/>
            <person name="Young S.K."/>
            <person name="Zeng Q."/>
            <person name="Gargeya S."/>
            <person name="Fitzgerald M."/>
            <person name="Abouelleil A."/>
            <person name="Alvarado L."/>
            <person name="Berlin A.M."/>
            <person name="Chapman S.B."/>
            <person name="Dewar J."/>
            <person name="Goldberg J."/>
            <person name="Griggs A."/>
            <person name="Gujja S."/>
            <person name="Hansen M."/>
            <person name="Howarth C."/>
            <person name="Imamovic A."/>
            <person name="Larimer J."/>
            <person name="McCowan C."/>
            <person name="Murphy C."/>
            <person name="Pearson M."/>
            <person name="Priest M."/>
            <person name="Roberts A."/>
            <person name="Saif S."/>
            <person name="Shea T."/>
            <person name="Sykes S."/>
            <person name="Wortman J."/>
            <person name="Nusbaum C."/>
            <person name="Birren B."/>
        </authorList>
    </citation>
    <scope>NUCLEOTIDE SEQUENCE [LARGE SCALE GENOMIC DNA]</scope>
    <source>
        <strain evidence="9 10">BCC8398</strain>
    </source>
</reference>
<comment type="similarity">
    <text evidence="1">Belongs to the peptidase S9C family.</text>
</comment>
<accession>A0A1B9GHM5</accession>
<feature type="region of interest" description="Disordered" evidence="6">
    <location>
        <begin position="417"/>
        <end position="444"/>
    </location>
</feature>
<sequence>MRSLALVFLGAAGLVAANASQDVFTPEDMLTTPRPQAAIASPDGSHAISVVDQWDAKADHTHRSVYLLSLNTTTSSHPVSLLNTTSGQASSFLWLDSTTIAYLNESSLLSFSINVTTQGHTPPSPARPNELLSFPKGVNPTGLQFEAESGVLAFNGQVWQDDGDFENTGKLDKKWENRGDSALVYDNLFVRHWDTWRTPGKVWTIGVTKLKRKAGLWEAAAAKKDDQLINLLKSTGLYSQMDPISSFSISPEHIAIALKAPHLSYATHTREDIYLLPIPTSFARPHHPVNFHHLTPHKHGAISSLAFSPNGKKLAWLEQAKDGYESDRRVVNVHTFGKKTVQWTEEWDRSPSSITWSLDSDSLYLLAEHHGRILPYHLTHANHLPTPLAFNGSTSSITPLKQNKLLINQQSLTSPADDFVLTLPDPKKKHVDTSTEDKDGDKLPHDNLRRLTAWSASHIGNKLEGLEGQEFWFEGAEGKEVMGWALKPRGWQEGQERVWPLGEHRTGGPQGAWEDAWSTRWNPAVYASHGYFVVAINPTGSTGYGQEFTDAIQGDWGGKPYKDLLAGYKHALRIFPEIDPDRTAALGASYGGYMVNWINGHNDHFGFKALVCHDGLFDTTSAYFSTEEVYFPTQDFAGTPFTNRATYERWNPLNHAIEWTTPQLVIQGGLDYRLENSQGLGAFTALQTQGVPSRFVYFPDENHWVLQPHNSVRWHHEVFRWLHEWVGKVHGDTENPADSSTETVDVNGRFVVQV</sequence>
<dbReference type="GO" id="GO:0006508">
    <property type="term" value="P:proteolysis"/>
    <property type="evidence" value="ECO:0007669"/>
    <property type="project" value="UniProtKB-KW"/>
</dbReference>
<evidence type="ECO:0000256" key="7">
    <source>
        <dbReference type="SAM" id="SignalP"/>
    </source>
</evidence>
<keyword evidence="10" id="KW-1185">Reference proteome</keyword>
<dbReference type="OrthoDB" id="416344at2759"/>
<name>A0A1B9GHM5_9TREE</name>
<gene>
    <name evidence="9" type="ORF">I316_07818</name>
</gene>
<dbReference type="GO" id="GO:0004252">
    <property type="term" value="F:serine-type endopeptidase activity"/>
    <property type="evidence" value="ECO:0007669"/>
    <property type="project" value="TreeGrafter"/>
</dbReference>
<feature type="signal peptide" evidence="7">
    <location>
        <begin position="1"/>
        <end position="19"/>
    </location>
</feature>
<keyword evidence="4" id="KW-0378">Hydrolase</keyword>
<evidence type="ECO:0000256" key="1">
    <source>
        <dbReference type="ARBA" id="ARBA00010040"/>
    </source>
</evidence>
<dbReference type="Pfam" id="PF00326">
    <property type="entry name" value="Peptidase_S9"/>
    <property type="match status" value="1"/>
</dbReference>
<evidence type="ECO:0000256" key="6">
    <source>
        <dbReference type="SAM" id="MobiDB-lite"/>
    </source>
</evidence>